<dbReference type="SUPFAM" id="SSF50475">
    <property type="entry name" value="FMN-binding split barrel"/>
    <property type="match status" value="1"/>
</dbReference>
<dbReference type="InterPro" id="IPR007396">
    <property type="entry name" value="TR_PAI2-type"/>
</dbReference>
<sequence length="222" mass="24302">MRENPSYALEDEGEIRRLVTENPWATIVSGTGAGLVASHYPVLLDPARDDLVLLTHVGRPDERIHELGLRSGPDGEVLVIVQGPHGYVSPGWYDADPAVPTWNHISAHLTCRVEILSAEENLRVLGQLVDRFEDRMPEPRRMAGTAADAAYSARISAGTVGLRLVVTRFVAKAKLSQDKPPHVVERVLHELEHGAEYPDRALAAEMRRARARDADGSAEGDA</sequence>
<organism evidence="1 2">
    <name type="scientific">Clavibacter tessellarius</name>
    <dbReference type="NCBI Taxonomy" id="31965"/>
    <lineage>
        <taxon>Bacteria</taxon>
        <taxon>Bacillati</taxon>
        <taxon>Actinomycetota</taxon>
        <taxon>Actinomycetes</taxon>
        <taxon>Micrococcales</taxon>
        <taxon>Microbacteriaceae</taxon>
        <taxon>Clavibacter</taxon>
    </lineage>
</organism>
<dbReference type="PIRSF" id="PIRSF010372">
    <property type="entry name" value="PaiB"/>
    <property type="match status" value="1"/>
</dbReference>
<dbReference type="EMBL" id="LQXA01000042">
    <property type="protein sequence ID" value="KZC94480.1"/>
    <property type="molecule type" value="Genomic_DNA"/>
</dbReference>
<dbReference type="Proteomes" id="UP000076218">
    <property type="component" value="Unassembled WGS sequence"/>
</dbReference>
<dbReference type="RefSeq" id="WP_063072185.1">
    <property type="nucleotide sequence ID" value="NZ_LQXA01000042.1"/>
</dbReference>
<protein>
    <submittedName>
        <fullName evidence="1">Transcriptional regulator</fullName>
    </submittedName>
</protein>
<dbReference type="Gene3D" id="2.30.110.10">
    <property type="entry name" value="Electron Transport, Fmn-binding Protein, Chain A"/>
    <property type="match status" value="1"/>
</dbReference>
<gene>
    <name evidence="1" type="ORF">AWH51_13245</name>
</gene>
<evidence type="ECO:0000313" key="2">
    <source>
        <dbReference type="Proteomes" id="UP000076218"/>
    </source>
</evidence>
<dbReference type="Pfam" id="PF04299">
    <property type="entry name" value="FMN_bind_2"/>
    <property type="match status" value="1"/>
</dbReference>
<dbReference type="OrthoDB" id="9794948at2"/>
<proteinExistence type="predicted"/>
<dbReference type="AlphaFoldDB" id="A0A154UZC5"/>
<dbReference type="InterPro" id="IPR012349">
    <property type="entry name" value="Split_barrel_FMN-bd"/>
</dbReference>
<reference evidence="1 2" key="1">
    <citation type="submission" date="2016-01" db="EMBL/GenBank/DDBJ databases">
        <title>Draft genome sequence of Clavibacter michiganensis subsp. tessellarius DOAB 609.</title>
        <authorList>
            <person name="Tambong J.T."/>
        </authorList>
    </citation>
    <scope>NUCLEOTIDE SEQUENCE [LARGE SCALE GENOMIC DNA]</scope>
    <source>
        <strain evidence="1 2">DOAB 609</strain>
    </source>
</reference>
<evidence type="ECO:0000313" key="1">
    <source>
        <dbReference type="EMBL" id="KZC94480.1"/>
    </source>
</evidence>
<dbReference type="PANTHER" id="PTHR35802:SF1">
    <property type="entry name" value="PROTEASE SYNTHASE AND SPORULATION PROTEIN PAI 2"/>
    <property type="match status" value="1"/>
</dbReference>
<dbReference type="STRING" id="31965.AWH51_13245"/>
<comment type="caution">
    <text evidence="1">The sequence shown here is derived from an EMBL/GenBank/DDBJ whole genome shotgun (WGS) entry which is preliminary data.</text>
</comment>
<accession>A0A154UZC5</accession>
<name>A0A154UZC5_9MICO</name>
<dbReference type="PANTHER" id="PTHR35802">
    <property type="entry name" value="PROTEASE SYNTHASE AND SPORULATION PROTEIN PAI 2"/>
    <property type="match status" value="1"/>
</dbReference>